<evidence type="ECO:0000256" key="7">
    <source>
        <dbReference type="ARBA" id="ARBA00023235"/>
    </source>
</evidence>
<evidence type="ECO:0000256" key="6">
    <source>
        <dbReference type="ARBA" id="ARBA00023136"/>
    </source>
</evidence>
<dbReference type="EMBL" id="BAABGL010000004">
    <property type="protein sequence ID" value="GAA4387014.1"/>
    <property type="molecule type" value="Genomic_DNA"/>
</dbReference>
<keyword evidence="7" id="KW-0413">Isomerase</keyword>
<feature type="transmembrane region" description="Helical" evidence="9">
    <location>
        <begin position="76"/>
        <end position="93"/>
    </location>
</feature>
<dbReference type="InterPro" id="IPR017825">
    <property type="entry name" value="Lycopene_cyclase_dom"/>
</dbReference>
<dbReference type="NCBIfam" id="TIGR03462">
    <property type="entry name" value="CarR_dom_SF"/>
    <property type="match status" value="1"/>
</dbReference>
<evidence type="ECO:0000256" key="4">
    <source>
        <dbReference type="ARBA" id="ARBA00022746"/>
    </source>
</evidence>
<keyword evidence="3 9" id="KW-0812">Transmembrane</keyword>
<keyword evidence="6 9" id="KW-0472">Membrane</keyword>
<evidence type="ECO:0000256" key="5">
    <source>
        <dbReference type="ARBA" id="ARBA00022989"/>
    </source>
</evidence>
<sequence>MTYTLINLVFLMPTLVLAVVGWRSGRVSRSALALTAIVMIALTIVFDNLMIRVGLFTYAEDLISGIMIGAMPVEDLAYTVFAVLALPALWELLGRRRTSAVRSGAVGSDAVGSAAVRVDTARIDEARVDAAPSDSAQHDPAQHDPVLHDSAQHD</sequence>
<name>A0ABP8J8X4_9MICO</name>
<evidence type="ECO:0000259" key="10">
    <source>
        <dbReference type="Pfam" id="PF18916"/>
    </source>
</evidence>
<feature type="transmembrane region" description="Helical" evidence="9">
    <location>
        <begin position="31"/>
        <end position="56"/>
    </location>
</feature>
<organism evidence="11 12">
    <name type="scientific">Brevibacterium pityocampae</name>
    <dbReference type="NCBI Taxonomy" id="506594"/>
    <lineage>
        <taxon>Bacteria</taxon>
        <taxon>Bacillati</taxon>
        <taxon>Actinomycetota</taxon>
        <taxon>Actinomycetes</taxon>
        <taxon>Micrococcales</taxon>
        <taxon>Brevibacteriaceae</taxon>
        <taxon>Brevibacterium</taxon>
    </lineage>
</organism>
<comment type="caution">
    <text evidence="11">The sequence shown here is derived from an EMBL/GenBank/DDBJ whole genome shotgun (WGS) entry which is preliminary data.</text>
</comment>
<keyword evidence="12" id="KW-1185">Reference proteome</keyword>
<evidence type="ECO:0000313" key="11">
    <source>
        <dbReference type="EMBL" id="GAA4387014.1"/>
    </source>
</evidence>
<evidence type="ECO:0000256" key="9">
    <source>
        <dbReference type="SAM" id="Phobius"/>
    </source>
</evidence>
<feature type="transmembrane region" description="Helical" evidence="9">
    <location>
        <begin position="6"/>
        <end position="24"/>
    </location>
</feature>
<comment type="pathway">
    <text evidence="2">Carotenoid biosynthesis.</text>
</comment>
<accession>A0ABP8J8X4</accession>
<evidence type="ECO:0000313" key="12">
    <source>
        <dbReference type="Proteomes" id="UP001500642"/>
    </source>
</evidence>
<evidence type="ECO:0000256" key="8">
    <source>
        <dbReference type="SAM" id="MobiDB-lite"/>
    </source>
</evidence>
<keyword evidence="4" id="KW-0125">Carotenoid biosynthesis</keyword>
<evidence type="ECO:0000256" key="1">
    <source>
        <dbReference type="ARBA" id="ARBA00004141"/>
    </source>
</evidence>
<dbReference type="RefSeq" id="WP_345030500.1">
    <property type="nucleotide sequence ID" value="NZ_BAABGL010000004.1"/>
</dbReference>
<protein>
    <recommendedName>
        <fullName evidence="10">Lycopene cyclase domain-containing protein</fullName>
    </recommendedName>
</protein>
<feature type="domain" description="Lycopene cyclase" evidence="10">
    <location>
        <begin position="2"/>
        <end position="92"/>
    </location>
</feature>
<dbReference type="Pfam" id="PF18916">
    <property type="entry name" value="Lycopene_cyc"/>
    <property type="match status" value="1"/>
</dbReference>
<feature type="compositionally biased region" description="Basic and acidic residues" evidence="8">
    <location>
        <begin position="136"/>
        <end position="154"/>
    </location>
</feature>
<proteinExistence type="predicted"/>
<reference evidence="12" key="1">
    <citation type="journal article" date="2019" name="Int. J. Syst. Evol. Microbiol.">
        <title>The Global Catalogue of Microorganisms (GCM) 10K type strain sequencing project: providing services to taxonomists for standard genome sequencing and annotation.</title>
        <authorList>
            <consortium name="The Broad Institute Genomics Platform"/>
            <consortium name="The Broad Institute Genome Sequencing Center for Infectious Disease"/>
            <person name="Wu L."/>
            <person name="Ma J."/>
        </authorList>
    </citation>
    <scope>NUCLEOTIDE SEQUENCE [LARGE SCALE GENOMIC DNA]</scope>
    <source>
        <strain evidence="12">JCM 17808</strain>
    </source>
</reference>
<evidence type="ECO:0000256" key="3">
    <source>
        <dbReference type="ARBA" id="ARBA00022692"/>
    </source>
</evidence>
<keyword evidence="5 9" id="KW-1133">Transmembrane helix</keyword>
<feature type="region of interest" description="Disordered" evidence="8">
    <location>
        <begin position="128"/>
        <end position="154"/>
    </location>
</feature>
<gene>
    <name evidence="11" type="ORF">GCM10023167_10530</name>
</gene>
<comment type="subcellular location">
    <subcellularLocation>
        <location evidence="1">Membrane</location>
        <topology evidence="1">Multi-pass membrane protein</topology>
    </subcellularLocation>
</comment>
<evidence type="ECO:0000256" key="2">
    <source>
        <dbReference type="ARBA" id="ARBA00004829"/>
    </source>
</evidence>
<dbReference type="Proteomes" id="UP001500642">
    <property type="component" value="Unassembled WGS sequence"/>
</dbReference>